<dbReference type="InterPro" id="IPR052194">
    <property type="entry name" value="MESH1"/>
</dbReference>
<organism evidence="2">
    <name type="scientific">Hyperionvirus sp</name>
    <dbReference type="NCBI Taxonomy" id="2487770"/>
    <lineage>
        <taxon>Viruses</taxon>
        <taxon>Varidnaviria</taxon>
        <taxon>Bamfordvirae</taxon>
        <taxon>Nucleocytoviricota</taxon>
        <taxon>Megaviricetes</taxon>
        <taxon>Imitervirales</taxon>
        <taxon>Mimiviridae</taxon>
        <taxon>Klosneuvirinae</taxon>
    </lineage>
</organism>
<accession>A0A3G5A5N4</accession>
<evidence type="ECO:0000259" key="1">
    <source>
        <dbReference type="SMART" id="SM00471"/>
    </source>
</evidence>
<name>A0A3G5A5N4_9VIRU</name>
<reference evidence="2" key="1">
    <citation type="submission" date="2018-10" db="EMBL/GenBank/DDBJ databases">
        <title>Hidden diversity of soil giant viruses.</title>
        <authorList>
            <person name="Schulz F."/>
            <person name="Alteio L."/>
            <person name="Goudeau D."/>
            <person name="Ryan E.M."/>
            <person name="Malmstrom R.R."/>
            <person name="Blanchard J."/>
            <person name="Woyke T."/>
        </authorList>
    </citation>
    <scope>NUCLEOTIDE SEQUENCE</scope>
    <source>
        <strain evidence="2">HYV1</strain>
    </source>
</reference>
<dbReference type="PANTHER" id="PTHR46246">
    <property type="entry name" value="GUANOSINE-3',5'-BIS(DIPHOSPHATE) 3'-PYROPHOSPHOHYDROLASE MESH1"/>
    <property type="match status" value="1"/>
</dbReference>
<proteinExistence type="predicted"/>
<sequence length="196" mass="22038">MTTRILSATLFAAGKHRNQRRKDKEATPYINHPIHVASLLADSGVVDVDVLIAGLLHDTIEDTNTSGDEIKELFGVNVCNIVLECSDDKSLTKIKRKQLQLEHASDVSLGAKLVKLADKYSNLNDLLHNPPKSWSKDEIFGYSVWVYAIYMKLRGINKWLDDKFAELFAKFGLDAIKGDEIDKLLEGYYANIKNSE</sequence>
<dbReference type="SUPFAM" id="SSF109604">
    <property type="entry name" value="HD-domain/PDEase-like"/>
    <property type="match status" value="1"/>
</dbReference>
<protein>
    <submittedName>
        <fullName evidence="2">HD superfamily phosphohydrolase</fullName>
    </submittedName>
</protein>
<evidence type="ECO:0000313" key="2">
    <source>
        <dbReference type="EMBL" id="AYV82488.1"/>
    </source>
</evidence>
<dbReference type="Gene3D" id="1.10.3210.10">
    <property type="entry name" value="Hypothetical protein af1432"/>
    <property type="match status" value="1"/>
</dbReference>
<keyword evidence="2" id="KW-0378">Hydrolase</keyword>
<gene>
    <name evidence="2" type="ORF">Hyperionvirus1_67</name>
</gene>
<dbReference type="SMART" id="SM00471">
    <property type="entry name" value="HDc"/>
    <property type="match status" value="1"/>
</dbReference>
<dbReference type="CDD" id="cd00077">
    <property type="entry name" value="HDc"/>
    <property type="match status" value="1"/>
</dbReference>
<dbReference type="PANTHER" id="PTHR46246:SF1">
    <property type="entry name" value="GUANOSINE-3',5'-BIS(DIPHOSPHATE) 3'-PYROPHOSPHOHYDROLASE MESH1"/>
    <property type="match status" value="1"/>
</dbReference>
<dbReference type="GO" id="GO:0008893">
    <property type="term" value="F:guanosine-3',5'-bis(diphosphate) 3'-diphosphatase activity"/>
    <property type="evidence" value="ECO:0007669"/>
    <property type="project" value="TreeGrafter"/>
</dbReference>
<dbReference type="InterPro" id="IPR003607">
    <property type="entry name" value="HD/PDEase_dom"/>
</dbReference>
<dbReference type="Pfam" id="PF13328">
    <property type="entry name" value="HD_4"/>
    <property type="match status" value="1"/>
</dbReference>
<feature type="domain" description="HD/PDEase" evidence="1">
    <location>
        <begin position="25"/>
        <end position="132"/>
    </location>
</feature>
<dbReference type="EMBL" id="MK072383">
    <property type="protein sequence ID" value="AYV82488.1"/>
    <property type="molecule type" value="Genomic_DNA"/>
</dbReference>